<proteinExistence type="predicted"/>
<protein>
    <recommendedName>
        <fullName evidence="5">Lipoprotein</fullName>
    </recommendedName>
</protein>
<evidence type="ECO:0000313" key="4">
    <source>
        <dbReference type="Proteomes" id="UP000694257"/>
    </source>
</evidence>
<dbReference type="RefSeq" id="WP_218469813.1">
    <property type="nucleotide sequence ID" value="NZ_BAABJN010000003.1"/>
</dbReference>
<dbReference type="EMBL" id="CP078145">
    <property type="protein sequence ID" value="QXN88930.1"/>
    <property type="molecule type" value="Genomic_DNA"/>
</dbReference>
<evidence type="ECO:0000313" key="3">
    <source>
        <dbReference type="EMBL" id="QXN88930.1"/>
    </source>
</evidence>
<name>A0ABX8RH51_NOCIO</name>
<keyword evidence="4" id="KW-1185">Reference proteome</keyword>
<evidence type="ECO:0000256" key="1">
    <source>
        <dbReference type="SAM" id="MobiDB-lite"/>
    </source>
</evidence>
<feature type="chain" id="PRO_5045108907" description="Lipoprotein" evidence="2">
    <location>
        <begin position="27"/>
        <end position="154"/>
    </location>
</feature>
<evidence type="ECO:0008006" key="5">
    <source>
        <dbReference type="Google" id="ProtNLM"/>
    </source>
</evidence>
<dbReference type="Proteomes" id="UP000694257">
    <property type="component" value="Chromosome"/>
</dbReference>
<sequence>MTDHRHRPVLRTLLIAGALAAAPLLAACSDTDDPDPATPATPGDSTISLSMPSTTAQVPDPDDDVSPAAAKQLCDMMSPEIDKWRTEGAALGRVAFNGTVHNWAARNGGLNDTVLKDRSVIDKITTQACPDVRQQAIDVLDSSDLASALAGFGG</sequence>
<feature type="region of interest" description="Disordered" evidence="1">
    <location>
        <begin position="30"/>
        <end position="67"/>
    </location>
</feature>
<accession>A0ABX8RH51</accession>
<gene>
    <name evidence="3" type="ORF">KV110_25535</name>
</gene>
<evidence type="ECO:0000256" key="2">
    <source>
        <dbReference type="SAM" id="SignalP"/>
    </source>
</evidence>
<organism evidence="3 4">
    <name type="scientific">Nocardia iowensis</name>
    <dbReference type="NCBI Taxonomy" id="204891"/>
    <lineage>
        <taxon>Bacteria</taxon>
        <taxon>Bacillati</taxon>
        <taxon>Actinomycetota</taxon>
        <taxon>Actinomycetes</taxon>
        <taxon>Mycobacteriales</taxon>
        <taxon>Nocardiaceae</taxon>
        <taxon>Nocardia</taxon>
    </lineage>
</organism>
<feature type="signal peptide" evidence="2">
    <location>
        <begin position="1"/>
        <end position="26"/>
    </location>
</feature>
<dbReference type="PROSITE" id="PS51257">
    <property type="entry name" value="PROKAR_LIPOPROTEIN"/>
    <property type="match status" value="1"/>
</dbReference>
<reference evidence="3 4" key="1">
    <citation type="submission" date="2021-07" db="EMBL/GenBank/DDBJ databases">
        <title>Whole Genome Sequence of Nocardia Iowensis.</title>
        <authorList>
            <person name="Lamm A."/>
            <person name="Collins-Fairclough A.M."/>
            <person name="Bunk B."/>
            <person name="Sproer C."/>
        </authorList>
    </citation>
    <scope>NUCLEOTIDE SEQUENCE [LARGE SCALE GENOMIC DNA]</scope>
    <source>
        <strain evidence="3 4">NRRL 5646</strain>
    </source>
</reference>
<keyword evidence="2" id="KW-0732">Signal</keyword>